<dbReference type="PANTHER" id="PTHR46641">
    <property type="entry name" value="FMRFAMIDE RECEPTOR-RELATED"/>
    <property type="match status" value="1"/>
</dbReference>
<feature type="domain" description="G-protein coupled receptors family 1 profile" evidence="6">
    <location>
        <begin position="65"/>
        <end position="348"/>
    </location>
</feature>
<dbReference type="EMBL" id="MTYJ01000059">
    <property type="protein sequence ID" value="OQV17579.1"/>
    <property type="molecule type" value="Genomic_DNA"/>
</dbReference>
<evidence type="ECO:0000256" key="4">
    <source>
        <dbReference type="ARBA" id="ARBA00023136"/>
    </source>
</evidence>
<dbReference type="OrthoDB" id="9990906at2759"/>
<dbReference type="GO" id="GO:0004930">
    <property type="term" value="F:G protein-coupled receptor activity"/>
    <property type="evidence" value="ECO:0007669"/>
    <property type="project" value="InterPro"/>
</dbReference>
<keyword evidence="4 5" id="KW-0472">Membrane</keyword>
<dbReference type="GO" id="GO:0016020">
    <property type="term" value="C:membrane"/>
    <property type="evidence" value="ECO:0007669"/>
    <property type="project" value="UniProtKB-SubCell"/>
</dbReference>
<dbReference type="Pfam" id="PF00001">
    <property type="entry name" value="7tm_1"/>
    <property type="match status" value="1"/>
</dbReference>
<comment type="subcellular location">
    <subcellularLocation>
        <location evidence="1">Membrane</location>
    </subcellularLocation>
</comment>
<evidence type="ECO:0000256" key="3">
    <source>
        <dbReference type="ARBA" id="ARBA00022989"/>
    </source>
</evidence>
<organism evidence="7 8">
    <name type="scientific">Hypsibius exemplaris</name>
    <name type="common">Freshwater tardigrade</name>
    <dbReference type="NCBI Taxonomy" id="2072580"/>
    <lineage>
        <taxon>Eukaryota</taxon>
        <taxon>Metazoa</taxon>
        <taxon>Ecdysozoa</taxon>
        <taxon>Tardigrada</taxon>
        <taxon>Eutardigrada</taxon>
        <taxon>Parachela</taxon>
        <taxon>Hypsibioidea</taxon>
        <taxon>Hypsibiidae</taxon>
        <taxon>Hypsibius</taxon>
    </lineage>
</organism>
<protein>
    <recommendedName>
        <fullName evidence="6">G-protein coupled receptors family 1 profile domain-containing protein</fullName>
    </recommendedName>
</protein>
<dbReference type="PROSITE" id="PS50262">
    <property type="entry name" value="G_PROTEIN_RECEP_F1_2"/>
    <property type="match status" value="1"/>
</dbReference>
<evidence type="ECO:0000256" key="5">
    <source>
        <dbReference type="SAM" id="Phobius"/>
    </source>
</evidence>
<feature type="transmembrane region" description="Helical" evidence="5">
    <location>
        <begin position="168"/>
        <end position="193"/>
    </location>
</feature>
<dbReference type="Proteomes" id="UP000192578">
    <property type="component" value="Unassembled WGS sequence"/>
</dbReference>
<evidence type="ECO:0000259" key="6">
    <source>
        <dbReference type="PROSITE" id="PS50262"/>
    </source>
</evidence>
<dbReference type="InterPro" id="IPR052954">
    <property type="entry name" value="GPCR-Ligand_Int"/>
</dbReference>
<dbReference type="PRINTS" id="PR00237">
    <property type="entry name" value="GPCRRHODOPSN"/>
</dbReference>
<keyword evidence="3 5" id="KW-1133">Transmembrane helix</keyword>
<evidence type="ECO:0000256" key="1">
    <source>
        <dbReference type="ARBA" id="ARBA00004370"/>
    </source>
</evidence>
<dbReference type="SUPFAM" id="SSF81321">
    <property type="entry name" value="Family A G protein-coupled receptor-like"/>
    <property type="match status" value="1"/>
</dbReference>
<dbReference type="InterPro" id="IPR017452">
    <property type="entry name" value="GPCR_Rhodpsn_7TM"/>
</dbReference>
<name>A0A1W0WQW5_HYPEX</name>
<sequence length="422" mass="46907">MNFSSSLGNLVAFTATANLSGLSNATSNVTLRCGWPKEDRRSEVPHIEYVDMVTYPILLALSTIGNALNVFVLRRERPQSSKNVYLITMACSDICYMWAQFCPYTKDRIPDPSDWIVDSLSAANGVILFLQETAAFVSDWTIVAFSIDRLLAICSPLHHKMICSISRSTTIAMGIITVAVLLASCRLVDYYWWYANDPGFGPVPVRPIELKHLRTMYNGSLFVLPALTFLAILTINSVLMHIINRKRKSRLLKLRITLSSTPDARGALTTSNTTRKVAAAASEHNASIMLATCVLLYLITQTPSAVFMVLQTLDSTCIRRHSRHEESVTEPIKLFCLNLNFSLNFVLYCAVNPAFRTALRKHLRRACGGQRSRITASIRTLRTSLRSKTSVRSASPNRVSLLVGHDPNVIAVCPRAVSESMM</sequence>
<dbReference type="InterPro" id="IPR000276">
    <property type="entry name" value="GPCR_Rhodpsn"/>
</dbReference>
<keyword evidence="2 5" id="KW-0812">Transmembrane</keyword>
<dbReference type="Gene3D" id="1.20.1070.10">
    <property type="entry name" value="Rhodopsin 7-helix transmembrane proteins"/>
    <property type="match status" value="1"/>
</dbReference>
<reference evidence="8" key="1">
    <citation type="submission" date="2017-01" db="EMBL/GenBank/DDBJ databases">
        <title>Comparative genomics of anhydrobiosis in the tardigrade Hypsibius dujardini.</title>
        <authorList>
            <person name="Yoshida Y."/>
            <person name="Koutsovoulos G."/>
            <person name="Laetsch D."/>
            <person name="Stevens L."/>
            <person name="Kumar S."/>
            <person name="Horikawa D."/>
            <person name="Ishino K."/>
            <person name="Komine S."/>
            <person name="Tomita M."/>
            <person name="Blaxter M."/>
            <person name="Arakawa K."/>
        </authorList>
    </citation>
    <scope>NUCLEOTIDE SEQUENCE [LARGE SCALE GENOMIC DNA]</scope>
    <source>
        <strain evidence="8">Z151</strain>
    </source>
</reference>
<evidence type="ECO:0000313" key="8">
    <source>
        <dbReference type="Proteomes" id="UP000192578"/>
    </source>
</evidence>
<gene>
    <name evidence="7" type="ORF">BV898_08350</name>
</gene>
<accession>A0A1W0WQW5</accession>
<evidence type="ECO:0000256" key="2">
    <source>
        <dbReference type="ARBA" id="ARBA00022692"/>
    </source>
</evidence>
<feature type="transmembrane region" description="Helical" evidence="5">
    <location>
        <begin position="49"/>
        <end position="72"/>
    </location>
</feature>
<dbReference type="AlphaFoldDB" id="A0A1W0WQW5"/>
<feature type="transmembrane region" description="Helical" evidence="5">
    <location>
        <begin position="221"/>
        <end position="243"/>
    </location>
</feature>
<keyword evidence="8" id="KW-1185">Reference proteome</keyword>
<proteinExistence type="predicted"/>
<evidence type="ECO:0000313" key="7">
    <source>
        <dbReference type="EMBL" id="OQV17579.1"/>
    </source>
</evidence>
<comment type="caution">
    <text evidence="7">The sequence shown here is derived from an EMBL/GenBank/DDBJ whole genome shotgun (WGS) entry which is preliminary data.</text>
</comment>
<dbReference type="CDD" id="cd14978">
    <property type="entry name" value="7tmA_FMRFamide_R-like"/>
    <property type="match status" value="1"/>
</dbReference>